<dbReference type="InterPro" id="IPR039779">
    <property type="entry name" value="RFX-like"/>
</dbReference>
<evidence type="ECO:0000259" key="12">
    <source>
        <dbReference type="PROSITE" id="PS51526"/>
    </source>
</evidence>
<dbReference type="Proteomes" id="UP000472263">
    <property type="component" value="Chromosome 4"/>
</dbReference>
<evidence type="ECO:0000256" key="2">
    <source>
        <dbReference type="ARBA" id="ARBA00004496"/>
    </source>
</evidence>
<accession>A0A667X1A3</accession>
<dbReference type="GO" id="GO:0000981">
    <property type="term" value="F:DNA-binding transcription factor activity, RNA polymerase II-specific"/>
    <property type="evidence" value="ECO:0007669"/>
    <property type="project" value="TreeGrafter"/>
</dbReference>
<keyword evidence="8" id="KW-0539">Nucleus</keyword>
<keyword evidence="5" id="KW-0805">Transcription regulation</keyword>
<dbReference type="Gene3D" id="1.10.10.10">
    <property type="entry name" value="Winged helix-like DNA-binding domain superfamily/Winged helix DNA-binding domain"/>
    <property type="match status" value="1"/>
</dbReference>
<dbReference type="GO" id="GO:0000978">
    <property type="term" value="F:RNA polymerase II cis-regulatory region sequence-specific DNA binding"/>
    <property type="evidence" value="ECO:0007669"/>
    <property type="project" value="TreeGrafter"/>
</dbReference>
<proteinExistence type="predicted"/>
<dbReference type="Pfam" id="PF04589">
    <property type="entry name" value="RFX1_trans_act"/>
    <property type="match status" value="1"/>
</dbReference>
<keyword evidence="3" id="KW-0963">Cytoplasm</keyword>
<dbReference type="GO" id="GO:0030030">
    <property type="term" value="P:cell projection organization"/>
    <property type="evidence" value="ECO:0007669"/>
    <property type="project" value="UniProtKB-KW"/>
</dbReference>
<dbReference type="InterPro" id="IPR057321">
    <property type="entry name" value="RFX1-4/6/8-like_BCD"/>
</dbReference>
<dbReference type="PANTHER" id="PTHR12619:SF17">
    <property type="entry name" value="DNA-BINDING PROTEIN RFX2"/>
    <property type="match status" value="1"/>
</dbReference>
<protein>
    <recommendedName>
        <fullName evidence="9">DNA-binding protein RFX2</fullName>
    </recommendedName>
    <alternativeName>
        <fullName evidence="10">Regulatory factor X 2</fullName>
    </alternativeName>
</protein>
<dbReference type="GO" id="GO:0005737">
    <property type="term" value="C:cytoplasm"/>
    <property type="evidence" value="ECO:0007669"/>
    <property type="project" value="UniProtKB-SubCell"/>
</dbReference>
<dbReference type="InterPro" id="IPR003150">
    <property type="entry name" value="DNA-bd_RFX"/>
</dbReference>
<dbReference type="FunFam" id="1.10.10.10:FF:000017">
    <property type="entry name" value="transcription factor RFX3 isoform X1"/>
    <property type="match status" value="1"/>
</dbReference>
<reference evidence="13" key="1">
    <citation type="submission" date="2019-06" db="EMBL/GenBank/DDBJ databases">
        <authorList>
            <consortium name="Wellcome Sanger Institute Data Sharing"/>
        </authorList>
    </citation>
    <scope>NUCLEOTIDE SEQUENCE [LARGE SCALE GENOMIC DNA]</scope>
</reference>
<dbReference type="Pfam" id="PF25340">
    <property type="entry name" value="BCD_RFX"/>
    <property type="match status" value="1"/>
</dbReference>
<sequence length="706" mass="78550">MQSSEGGSDSTSSVAALRTSTSAQAPVVQPVPASQQRVLVQATGSAQKAAQVQQLSVPRVQQVPQQVQQVQHIYPSQVQYIGESGEAIYTNGTIRAAYSYNPEAQLYGQGSGGAYFDSQAGGTHVTTVVSSASGGVPPHGMVGITMDVGSSHIISSGSTYLIHGGSMEGSRNHISHSSRSSSAMLEMAIENLQKSEGIATHKSSLLNSHLQWLLDNYETAEGVSLPRCSLYNHYLRHCQEQKLDPVNAASFGKLIRSVFMGLKTRRLGTRGNSKYHYYGIRVKPDSPLNRLQEDTQYMAMRQQPVHQKQRFKPLQKMDGMSDSLCGSSQHCASTPEQSVAAQSQHHQQYIDVAHALPPFPSPDLGTQPLPERINMNDIKKLQTLYRDHCEATLDVVMNLQFHYIEKLWQTFWYSTPPPSDGTTAIPNSDDDPEGVIPREKLVALCKYEPVRLWMRSCDHILYQALVEILIPDVLRPLMHENIMVVSAFAQTLRRYTSLNHLAQAARAVLQNTSQINQMLSDLNRVDFANVQEQASWVCQCDESVVQRLEQDFKVTLQQQSSLDQWAAWLDNVVSQVLKPHQGSPSFPKAARQFLLKWSFYSSMVIRDLTLRSAASFGSFHLIRLLYDEYMFYLVEHRVAQATGETPIAVMGEFSDLSSMMPSLIDKDPSFSDEMSDLGSDADVSRGSIEPAVKRERIEISHSLQEI</sequence>
<dbReference type="InterPro" id="IPR036390">
    <property type="entry name" value="WH_DNA-bd_sf"/>
</dbReference>
<dbReference type="AlphaFoldDB" id="A0A667X1A3"/>
<keyword evidence="6" id="KW-0238">DNA-binding</keyword>
<comment type="subcellular location">
    <subcellularLocation>
        <location evidence="2">Cytoplasm</location>
    </subcellularLocation>
    <subcellularLocation>
        <location evidence="1">Nucleus</location>
    </subcellularLocation>
</comment>
<feature type="domain" description="RFX-type winged-helix" evidence="12">
    <location>
        <begin position="209"/>
        <end position="284"/>
    </location>
</feature>
<dbReference type="Pfam" id="PF02257">
    <property type="entry name" value="RFX_DNA_binding"/>
    <property type="match status" value="1"/>
</dbReference>
<evidence type="ECO:0000256" key="11">
    <source>
        <dbReference type="SAM" id="MobiDB-lite"/>
    </source>
</evidence>
<evidence type="ECO:0000256" key="10">
    <source>
        <dbReference type="ARBA" id="ARBA00042136"/>
    </source>
</evidence>
<evidence type="ECO:0000256" key="3">
    <source>
        <dbReference type="ARBA" id="ARBA00022490"/>
    </source>
</evidence>
<name>A0A667X1A3_9TELE</name>
<feature type="region of interest" description="Disordered" evidence="11">
    <location>
        <begin position="1"/>
        <end position="28"/>
    </location>
</feature>
<feature type="compositionally biased region" description="Low complexity" evidence="11">
    <location>
        <begin position="1"/>
        <end position="13"/>
    </location>
</feature>
<dbReference type="PROSITE" id="PS51526">
    <property type="entry name" value="RFX_DBD"/>
    <property type="match status" value="1"/>
</dbReference>
<organism evidence="13 14">
    <name type="scientific">Myripristis murdjan</name>
    <name type="common">pinecone soldierfish</name>
    <dbReference type="NCBI Taxonomy" id="586833"/>
    <lineage>
        <taxon>Eukaryota</taxon>
        <taxon>Metazoa</taxon>
        <taxon>Chordata</taxon>
        <taxon>Craniata</taxon>
        <taxon>Vertebrata</taxon>
        <taxon>Euteleostomi</taxon>
        <taxon>Actinopterygii</taxon>
        <taxon>Neopterygii</taxon>
        <taxon>Teleostei</taxon>
        <taxon>Neoteleostei</taxon>
        <taxon>Acanthomorphata</taxon>
        <taxon>Holocentriformes</taxon>
        <taxon>Holocentridae</taxon>
        <taxon>Myripristis</taxon>
    </lineage>
</organism>
<dbReference type="SUPFAM" id="SSF46785">
    <property type="entry name" value="Winged helix' DNA-binding domain"/>
    <property type="match status" value="1"/>
</dbReference>
<keyword evidence="4" id="KW-0970">Cilium biogenesis/degradation</keyword>
<evidence type="ECO:0000313" key="13">
    <source>
        <dbReference type="Ensembl" id="ENSMMDP00005002786.1"/>
    </source>
</evidence>
<dbReference type="PANTHER" id="PTHR12619">
    <property type="entry name" value="RFX TRANSCRIPTION FACTOR FAMILY"/>
    <property type="match status" value="1"/>
</dbReference>
<reference evidence="13" key="2">
    <citation type="submission" date="2025-08" db="UniProtKB">
        <authorList>
            <consortium name="Ensembl"/>
        </authorList>
    </citation>
    <scope>IDENTIFICATION</scope>
</reference>
<dbReference type="GeneTree" id="ENSGT01050000244879"/>
<dbReference type="InterPro" id="IPR036388">
    <property type="entry name" value="WH-like_DNA-bd_sf"/>
</dbReference>
<evidence type="ECO:0000256" key="6">
    <source>
        <dbReference type="ARBA" id="ARBA00023125"/>
    </source>
</evidence>
<dbReference type="Ensembl" id="ENSMMDT00005002835.1">
    <property type="protein sequence ID" value="ENSMMDP00005002786.1"/>
    <property type="gene ID" value="ENSMMDG00005001128.1"/>
</dbReference>
<evidence type="ECO:0000256" key="1">
    <source>
        <dbReference type="ARBA" id="ARBA00004123"/>
    </source>
</evidence>
<evidence type="ECO:0000256" key="9">
    <source>
        <dbReference type="ARBA" id="ARBA00039910"/>
    </source>
</evidence>
<evidence type="ECO:0000256" key="4">
    <source>
        <dbReference type="ARBA" id="ARBA00022794"/>
    </source>
</evidence>
<keyword evidence="14" id="KW-1185">Reference proteome</keyword>
<dbReference type="InterPro" id="IPR007668">
    <property type="entry name" value="RFX1_trans_act"/>
</dbReference>
<reference evidence="13" key="3">
    <citation type="submission" date="2025-09" db="UniProtKB">
        <authorList>
            <consortium name="Ensembl"/>
        </authorList>
    </citation>
    <scope>IDENTIFICATION</scope>
</reference>
<evidence type="ECO:0000256" key="5">
    <source>
        <dbReference type="ARBA" id="ARBA00023015"/>
    </source>
</evidence>
<dbReference type="GO" id="GO:0005634">
    <property type="term" value="C:nucleus"/>
    <property type="evidence" value="ECO:0007669"/>
    <property type="project" value="UniProtKB-SubCell"/>
</dbReference>
<keyword evidence="7" id="KW-0804">Transcription</keyword>
<gene>
    <name evidence="13" type="primary">RFX2</name>
    <name evidence="13" type="synonym">rfx2</name>
</gene>
<evidence type="ECO:0000256" key="8">
    <source>
        <dbReference type="ARBA" id="ARBA00023242"/>
    </source>
</evidence>
<evidence type="ECO:0000313" key="14">
    <source>
        <dbReference type="Proteomes" id="UP000472263"/>
    </source>
</evidence>
<evidence type="ECO:0000256" key="7">
    <source>
        <dbReference type="ARBA" id="ARBA00023163"/>
    </source>
</evidence>